<dbReference type="EMBL" id="JAGKQQ010000001">
    <property type="protein sequence ID" value="MBP3956705.1"/>
    <property type="molecule type" value="Genomic_DNA"/>
</dbReference>
<gene>
    <name evidence="2" type="ORF">J8F10_15630</name>
</gene>
<feature type="region of interest" description="Disordered" evidence="1">
    <location>
        <begin position="258"/>
        <end position="359"/>
    </location>
</feature>
<reference evidence="2 3" key="1">
    <citation type="submission" date="2021-04" db="EMBL/GenBank/DDBJ databases">
        <authorList>
            <person name="Ivanova A."/>
        </authorList>
    </citation>
    <scope>NUCLEOTIDE SEQUENCE [LARGE SCALE GENOMIC DNA]</scope>
    <source>
        <strain evidence="2 3">G18</strain>
    </source>
</reference>
<protein>
    <recommendedName>
        <fullName evidence="4">Helix-turn-helix domain-containing protein</fullName>
    </recommendedName>
</protein>
<proteinExistence type="predicted"/>
<keyword evidence="3" id="KW-1185">Reference proteome</keyword>
<name>A0ABS5BTT3_9BACT</name>
<evidence type="ECO:0000313" key="3">
    <source>
        <dbReference type="Proteomes" id="UP000676565"/>
    </source>
</evidence>
<evidence type="ECO:0008006" key="4">
    <source>
        <dbReference type="Google" id="ProtNLM"/>
    </source>
</evidence>
<comment type="caution">
    <text evidence="2">The sequence shown here is derived from an EMBL/GenBank/DDBJ whole genome shotgun (WGS) entry which is preliminary data.</text>
</comment>
<dbReference type="Proteomes" id="UP000676565">
    <property type="component" value="Unassembled WGS sequence"/>
</dbReference>
<dbReference type="InterPro" id="IPR036390">
    <property type="entry name" value="WH_DNA-bd_sf"/>
</dbReference>
<dbReference type="SUPFAM" id="SSF46785">
    <property type="entry name" value="Winged helix' DNA-binding domain"/>
    <property type="match status" value="1"/>
</dbReference>
<dbReference type="RefSeq" id="WP_210655074.1">
    <property type="nucleotide sequence ID" value="NZ_JAGKQQ010000001.1"/>
</dbReference>
<evidence type="ECO:0000313" key="2">
    <source>
        <dbReference type="EMBL" id="MBP3956705.1"/>
    </source>
</evidence>
<sequence length="359" mass="37848">MSDAQSRFDKLNAFIDHGQAPLRAAGCGAAAGLWLTIWRFERVPSDSACVSVRTLAECYGSDTKAVRRMLDQLEEHGYLVTLRAGDVRLSQSAVYRLVANPGLGASCPQGDVKPEGTVPPALGAPCPQPWGHPALSPGGTVPPIQKEQKKNKDKDPLTPAKPGGPVSERRTEKSARGKSRRATRTESLSIPIPGILDTPAFREWWATWLGNRKKPVTTFAAKLQLDDLAPFGPESAVAAIKASLAAGWTGLFPKKLEPHTASTSHAPHTRSGAGSLGGGHRVEPQPGKYVRPAAPGLQTRRPIVPGAIRAPESSTGPRGAFPGATHGDAGADEGTSPVAALPLEPRTRDRENVGRADAA</sequence>
<feature type="compositionally biased region" description="Basic and acidic residues" evidence="1">
    <location>
        <begin position="146"/>
        <end position="156"/>
    </location>
</feature>
<evidence type="ECO:0000256" key="1">
    <source>
        <dbReference type="SAM" id="MobiDB-lite"/>
    </source>
</evidence>
<accession>A0ABS5BTT3</accession>
<feature type="compositionally biased region" description="Basic and acidic residues" evidence="1">
    <location>
        <begin position="345"/>
        <end position="359"/>
    </location>
</feature>
<feature type="region of interest" description="Disordered" evidence="1">
    <location>
        <begin position="105"/>
        <end position="186"/>
    </location>
</feature>
<organism evidence="2 3">
    <name type="scientific">Gemmata palustris</name>
    <dbReference type="NCBI Taxonomy" id="2822762"/>
    <lineage>
        <taxon>Bacteria</taxon>
        <taxon>Pseudomonadati</taxon>
        <taxon>Planctomycetota</taxon>
        <taxon>Planctomycetia</taxon>
        <taxon>Gemmatales</taxon>
        <taxon>Gemmataceae</taxon>
        <taxon>Gemmata</taxon>
    </lineage>
</organism>